<dbReference type="Gene3D" id="2.30.110.10">
    <property type="entry name" value="Electron Transport, Fmn-binding Protein, Chain A"/>
    <property type="match status" value="1"/>
</dbReference>
<dbReference type="InterPro" id="IPR011576">
    <property type="entry name" value="Pyridox_Oxase_N"/>
</dbReference>
<evidence type="ECO:0000313" key="2">
    <source>
        <dbReference type="EMBL" id="AXY25062.1"/>
    </source>
</evidence>
<dbReference type="Proteomes" id="UP000263232">
    <property type="component" value="Chromosome"/>
</dbReference>
<dbReference type="EMBL" id="CP023434">
    <property type="protein sequence ID" value="AXY25062.1"/>
    <property type="molecule type" value="Genomic_DNA"/>
</dbReference>
<reference evidence="2 3" key="1">
    <citation type="submission" date="2017-09" db="EMBL/GenBank/DDBJ databases">
        <title>Complete genome sequence of Oxytococcus suis strain ZY16052.</title>
        <authorList>
            <person name="Li F."/>
        </authorList>
    </citation>
    <scope>NUCLEOTIDE SEQUENCE [LARGE SCALE GENOMIC DNA]</scope>
    <source>
        <strain evidence="2 3">ZY16052</strain>
    </source>
</reference>
<keyword evidence="2" id="KW-0547">Nucleotide-binding</keyword>
<dbReference type="RefSeq" id="WP_118989982.1">
    <property type="nucleotide sequence ID" value="NZ_CP023434.1"/>
</dbReference>
<keyword evidence="3" id="KW-1185">Reference proteome</keyword>
<sequence>MHAADILKILQEDMGPAVIATADATGQPHARNIHIGLANDAGIFFMTSPDTAFYQQLMDNPKIAVSALSKDAYLVQVIRIEGLVRPVDRSALEEILANHPFVDQVYPNDDLATTAQVFQLYQGEGFYQSMSQGHKYVFSIGEADPDAHAIQGGHGM</sequence>
<proteinExistence type="predicted"/>
<keyword evidence="2" id="KW-0067">ATP-binding</keyword>
<dbReference type="KEGG" id="abae:CL176_02905"/>
<name>A0A347WJ05_9LACT</name>
<dbReference type="SUPFAM" id="SSF50475">
    <property type="entry name" value="FMN-binding split barrel"/>
    <property type="match status" value="1"/>
</dbReference>
<dbReference type="AlphaFoldDB" id="A0A347WJ05"/>
<dbReference type="InterPro" id="IPR012349">
    <property type="entry name" value="Split_barrel_FMN-bd"/>
</dbReference>
<evidence type="ECO:0000259" key="1">
    <source>
        <dbReference type="Pfam" id="PF01243"/>
    </source>
</evidence>
<protein>
    <submittedName>
        <fullName evidence="2">ABC transporter ATP-binding protein</fullName>
    </submittedName>
</protein>
<gene>
    <name evidence="2" type="ORF">CL176_02905</name>
</gene>
<evidence type="ECO:0000313" key="3">
    <source>
        <dbReference type="Proteomes" id="UP000263232"/>
    </source>
</evidence>
<accession>A0A347WJ05</accession>
<organism evidence="2 3">
    <name type="scientific">Suicoccus acidiformans</name>
    <dbReference type="NCBI Taxonomy" id="2036206"/>
    <lineage>
        <taxon>Bacteria</taxon>
        <taxon>Bacillati</taxon>
        <taxon>Bacillota</taxon>
        <taxon>Bacilli</taxon>
        <taxon>Lactobacillales</taxon>
        <taxon>Aerococcaceae</taxon>
        <taxon>Suicoccus</taxon>
    </lineage>
</organism>
<dbReference type="OrthoDB" id="2220294at2"/>
<dbReference type="Pfam" id="PF01243">
    <property type="entry name" value="PNPOx_N"/>
    <property type="match status" value="1"/>
</dbReference>
<dbReference type="GO" id="GO:0005524">
    <property type="term" value="F:ATP binding"/>
    <property type="evidence" value="ECO:0007669"/>
    <property type="project" value="UniProtKB-KW"/>
</dbReference>
<feature type="domain" description="Pyridoxamine 5'-phosphate oxidase N-terminal" evidence="1">
    <location>
        <begin position="16"/>
        <end position="98"/>
    </location>
</feature>